<evidence type="ECO:0008006" key="2">
    <source>
        <dbReference type="Google" id="ProtNLM"/>
    </source>
</evidence>
<dbReference type="Gene3D" id="2.130.10.10">
    <property type="entry name" value="YVTN repeat-like/Quinoprotein amine dehydrogenase"/>
    <property type="match status" value="1"/>
</dbReference>
<evidence type="ECO:0000313" key="1">
    <source>
        <dbReference type="EMBL" id="WTT19249.1"/>
    </source>
</evidence>
<dbReference type="AlphaFoldDB" id="A0AAU2A3S1"/>
<sequence length="369" mass="39612">MDSLGNVESAGPVAQPMPAVLRSRQELLGPEADLPITDSGVRYSMAQSLAWLDADHFAVGCWDGTLRVFAFTTSVTDGPLINRSVNSPAAQGVRMVARLPGRSLVSSNDDRSVALWHAPGDGWSGLALAGTFAHDPSLGAATSGYAVRAGVTGSLVVGHSSGFLSVWAHDPERRRLTFLRSVDLRNPAPVNPWGLHDINAVDKVTDSPRVARVVTGSEDGYVCVVEIPSGEILSQRVFNPEAQRGINDLGVRDGALLVANCSVGPSDSNLWYYTLDWKNWTFELRDRANLIIDSARPQAFNFNTVWGAYSGGPCWFASTEEGALWMGTADTGIEVIGRREVTNPLGSALGWTAPGRLAMVAYDPREFTT</sequence>
<dbReference type="EMBL" id="CP108222">
    <property type="protein sequence ID" value="WTT19249.1"/>
    <property type="molecule type" value="Genomic_DNA"/>
</dbReference>
<dbReference type="SUPFAM" id="SSF50978">
    <property type="entry name" value="WD40 repeat-like"/>
    <property type="match status" value="1"/>
</dbReference>
<dbReference type="InterPro" id="IPR015943">
    <property type="entry name" value="WD40/YVTN_repeat-like_dom_sf"/>
</dbReference>
<proteinExistence type="predicted"/>
<dbReference type="InterPro" id="IPR036322">
    <property type="entry name" value="WD40_repeat_dom_sf"/>
</dbReference>
<protein>
    <recommendedName>
        <fullName evidence="2">WD40 repeat domain-containing protein</fullName>
    </recommendedName>
</protein>
<name>A0AAU2A3S1_9ACTN</name>
<reference evidence="1" key="1">
    <citation type="submission" date="2022-10" db="EMBL/GenBank/DDBJ databases">
        <title>The complete genomes of actinobacterial strains from the NBC collection.</title>
        <authorList>
            <person name="Joergensen T.S."/>
            <person name="Alvarez Arevalo M."/>
            <person name="Sterndorff E.B."/>
            <person name="Faurdal D."/>
            <person name="Vuksanovic O."/>
            <person name="Mourched A.-S."/>
            <person name="Charusanti P."/>
            <person name="Shaw S."/>
            <person name="Blin K."/>
            <person name="Weber T."/>
        </authorList>
    </citation>
    <scope>NUCLEOTIDE SEQUENCE</scope>
    <source>
        <strain evidence="1">NBC_00093</strain>
    </source>
</reference>
<organism evidence="1">
    <name type="scientific">Streptomyces sp. NBC_00093</name>
    <dbReference type="NCBI Taxonomy" id="2975649"/>
    <lineage>
        <taxon>Bacteria</taxon>
        <taxon>Bacillati</taxon>
        <taxon>Actinomycetota</taxon>
        <taxon>Actinomycetes</taxon>
        <taxon>Kitasatosporales</taxon>
        <taxon>Streptomycetaceae</taxon>
        <taxon>Streptomyces</taxon>
    </lineage>
</organism>
<accession>A0AAU2A3S1</accession>
<gene>
    <name evidence="1" type="ORF">OHA22_28835</name>
</gene>